<evidence type="ECO:0000313" key="4">
    <source>
        <dbReference type="Proteomes" id="UP001222027"/>
    </source>
</evidence>
<dbReference type="GO" id="GO:0005783">
    <property type="term" value="C:endoplasmic reticulum"/>
    <property type="evidence" value="ECO:0007669"/>
    <property type="project" value="UniProtKB-ARBA"/>
</dbReference>
<gene>
    <name evidence="3" type="ORF">OPV22_026532</name>
</gene>
<dbReference type="EMBL" id="JAQQAF010000007">
    <property type="protein sequence ID" value="KAJ8472189.1"/>
    <property type="molecule type" value="Genomic_DNA"/>
</dbReference>
<dbReference type="PROSITE" id="PS50076">
    <property type="entry name" value="DNAJ_2"/>
    <property type="match status" value="1"/>
</dbReference>
<evidence type="ECO:0000259" key="2">
    <source>
        <dbReference type="PROSITE" id="PS50076"/>
    </source>
</evidence>
<dbReference type="PRINTS" id="PR00625">
    <property type="entry name" value="JDOMAIN"/>
</dbReference>
<keyword evidence="4" id="KW-1185">Reference proteome</keyword>
<dbReference type="PANTHER" id="PTHR44743:SF5">
    <property type="entry name" value="CHAPERONE DNAJ-DOMAIN SUPERFAMILY PROTEIN"/>
    <property type="match status" value="1"/>
</dbReference>
<organism evidence="3 4">
    <name type="scientific">Ensete ventricosum</name>
    <name type="common">Abyssinian banana</name>
    <name type="synonym">Musa ensete</name>
    <dbReference type="NCBI Taxonomy" id="4639"/>
    <lineage>
        <taxon>Eukaryota</taxon>
        <taxon>Viridiplantae</taxon>
        <taxon>Streptophyta</taxon>
        <taxon>Embryophyta</taxon>
        <taxon>Tracheophyta</taxon>
        <taxon>Spermatophyta</taxon>
        <taxon>Magnoliopsida</taxon>
        <taxon>Liliopsida</taxon>
        <taxon>Zingiberales</taxon>
        <taxon>Musaceae</taxon>
        <taxon>Ensete</taxon>
    </lineage>
</organism>
<feature type="compositionally biased region" description="Low complexity" evidence="1">
    <location>
        <begin position="171"/>
        <end position="180"/>
    </location>
</feature>
<dbReference type="Pfam" id="PF00226">
    <property type="entry name" value="DnaJ"/>
    <property type="match status" value="1"/>
</dbReference>
<dbReference type="Gene3D" id="1.10.287.110">
    <property type="entry name" value="DnaJ domain"/>
    <property type="match status" value="1"/>
</dbReference>
<evidence type="ECO:0000313" key="3">
    <source>
        <dbReference type="EMBL" id="KAJ8472189.1"/>
    </source>
</evidence>
<feature type="compositionally biased region" description="Polar residues" evidence="1">
    <location>
        <begin position="200"/>
        <end position="211"/>
    </location>
</feature>
<feature type="region of interest" description="Disordered" evidence="1">
    <location>
        <begin position="137"/>
        <end position="183"/>
    </location>
</feature>
<name>A0AAV8QLV5_ENSVE</name>
<accession>A0AAV8QLV5</accession>
<reference evidence="3 4" key="1">
    <citation type="submission" date="2022-12" db="EMBL/GenBank/DDBJ databases">
        <title>Chromosome-scale assembly of the Ensete ventricosum genome.</title>
        <authorList>
            <person name="Dussert Y."/>
            <person name="Stocks J."/>
            <person name="Wendawek A."/>
            <person name="Woldeyes F."/>
            <person name="Nichols R.A."/>
            <person name="Borrell J.S."/>
        </authorList>
    </citation>
    <scope>NUCLEOTIDE SEQUENCE [LARGE SCALE GENOMIC DNA]</scope>
    <source>
        <strain evidence="4">cv. Maze</strain>
        <tissue evidence="3">Seeds</tissue>
    </source>
</reference>
<dbReference type="SUPFAM" id="SSF46565">
    <property type="entry name" value="Chaperone J-domain"/>
    <property type="match status" value="1"/>
</dbReference>
<dbReference type="InterPro" id="IPR001623">
    <property type="entry name" value="DnaJ_domain"/>
</dbReference>
<protein>
    <recommendedName>
        <fullName evidence="2">J domain-containing protein</fullName>
    </recommendedName>
</protein>
<proteinExistence type="predicted"/>
<feature type="domain" description="J" evidence="2">
    <location>
        <begin position="10"/>
        <end position="81"/>
    </location>
</feature>
<dbReference type="AlphaFoldDB" id="A0AAV8QLV5"/>
<dbReference type="PANTHER" id="PTHR44743">
    <property type="entry name" value="PUTATIVE, EXPRESSED-RELATED"/>
    <property type="match status" value="1"/>
</dbReference>
<dbReference type="SMART" id="SM00271">
    <property type="entry name" value="DnaJ"/>
    <property type="match status" value="1"/>
</dbReference>
<dbReference type="CDD" id="cd06257">
    <property type="entry name" value="DnaJ"/>
    <property type="match status" value="1"/>
</dbReference>
<feature type="region of interest" description="Disordered" evidence="1">
    <location>
        <begin position="197"/>
        <end position="237"/>
    </location>
</feature>
<dbReference type="InterPro" id="IPR036869">
    <property type="entry name" value="J_dom_sf"/>
</dbReference>
<evidence type="ECO:0000256" key="1">
    <source>
        <dbReference type="SAM" id="MobiDB-lite"/>
    </source>
</evidence>
<dbReference type="Proteomes" id="UP001222027">
    <property type="component" value="Unassembled WGS sequence"/>
</dbReference>
<sequence>MAATVEKIGDFYAVLGLRKECSEAELRIAYKKLAMRWHPDKCSASGNHQRMEEAKEKFQEIQKAYTVLSDSSKRFLYDVGIYDNEDDNDEKGMGDFIGEIAQMMSQTKSGENGHDSFEELQRMFLDMFQDDLNAGFGDSPIYSGPQARPTDGLNCSMMPSGPQFADGGSNGSNKRGNSGKANLDGLENSATGFCFGLNDAGQSSKGKGSTNSKRRNGRKQQVSSKHDVSSCDAEVSF</sequence>
<comment type="caution">
    <text evidence="3">The sequence shown here is derived from an EMBL/GenBank/DDBJ whole genome shotgun (WGS) entry which is preliminary data.</text>
</comment>